<dbReference type="Proteomes" id="UP001188597">
    <property type="component" value="Unassembled WGS sequence"/>
</dbReference>
<protein>
    <recommendedName>
        <fullName evidence="2">DUF659 domain-containing protein</fullName>
    </recommendedName>
</protein>
<dbReference type="AlphaFoldDB" id="A0AA89AST9"/>
<accession>A0AA89AST9</accession>
<reference evidence="3" key="1">
    <citation type="submission" date="2022-12" db="EMBL/GenBank/DDBJ databases">
        <title>Draft genome assemblies for two species of Escallonia (Escalloniales).</title>
        <authorList>
            <person name="Chanderbali A."/>
            <person name="Dervinis C."/>
            <person name="Anghel I."/>
            <person name="Soltis D."/>
            <person name="Soltis P."/>
            <person name="Zapata F."/>
        </authorList>
    </citation>
    <scope>NUCLEOTIDE SEQUENCE</scope>
    <source>
        <strain evidence="3">UCBG64.0493</strain>
        <tissue evidence="3">Leaf</tissue>
    </source>
</reference>
<name>A0AA89AST9_9ASTE</name>
<evidence type="ECO:0000313" key="4">
    <source>
        <dbReference type="Proteomes" id="UP001188597"/>
    </source>
</evidence>
<keyword evidence="4" id="KW-1185">Reference proteome</keyword>
<feature type="compositionally biased region" description="Low complexity" evidence="1">
    <location>
        <begin position="18"/>
        <end position="27"/>
    </location>
</feature>
<dbReference type="Pfam" id="PF04937">
    <property type="entry name" value="DUF659"/>
    <property type="match status" value="1"/>
</dbReference>
<evidence type="ECO:0000313" key="3">
    <source>
        <dbReference type="EMBL" id="KAK3013078.1"/>
    </source>
</evidence>
<dbReference type="EMBL" id="JAVXUP010001326">
    <property type="protein sequence ID" value="KAK3013078.1"/>
    <property type="molecule type" value="Genomic_DNA"/>
</dbReference>
<comment type="caution">
    <text evidence="3">The sequence shown here is derived from an EMBL/GenBank/DDBJ whole genome shotgun (WGS) entry which is preliminary data.</text>
</comment>
<feature type="region of interest" description="Disordered" evidence="1">
    <location>
        <begin position="1"/>
        <end position="31"/>
    </location>
</feature>
<feature type="compositionally biased region" description="Polar residues" evidence="1">
    <location>
        <begin position="1"/>
        <end position="12"/>
    </location>
</feature>
<dbReference type="InterPro" id="IPR007021">
    <property type="entry name" value="DUF659"/>
</dbReference>
<gene>
    <name evidence="3" type="ORF">RJ639_009917</name>
</gene>
<evidence type="ECO:0000256" key="1">
    <source>
        <dbReference type="SAM" id="MobiDB-lite"/>
    </source>
</evidence>
<organism evidence="3 4">
    <name type="scientific">Escallonia herrerae</name>
    <dbReference type="NCBI Taxonomy" id="1293975"/>
    <lineage>
        <taxon>Eukaryota</taxon>
        <taxon>Viridiplantae</taxon>
        <taxon>Streptophyta</taxon>
        <taxon>Embryophyta</taxon>
        <taxon>Tracheophyta</taxon>
        <taxon>Spermatophyta</taxon>
        <taxon>Magnoliopsida</taxon>
        <taxon>eudicotyledons</taxon>
        <taxon>Gunneridae</taxon>
        <taxon>Pentapetalae</taxon>
        <taxon>asterids</taxon>
        <taxon>campanulids</taxon>
        <taxon>Escalloniales</taxon>
        <taxon>Escalloniaceae</taxon>
        <taxon>Escallonia</taxon>
    </lineage>
</organism>
<evidence type="ECO:0000259" key="2">
    <source>
        <dbReference type="Pfam" id="PF04937"/>
    </source>
</evidence>
<proteinExistence type="predicted"/>
<dbReference type="PANTHER" id="PTHR32166">
    <property type="entry name" value="OSJNBA0013A04.12 PROTEIN"/>
    <property type="match status" value="1"/>
</dbReference>
<feature type="domain" description="DUF659" evidence="2">
    <location>
        <begin position="38"/>
        <end position="108"/>
    </location>
</feature>
<dbReference type="PANTHER" id="PTHR32166:SF123">
    <property type="entry name" value="BED-TYPE DOMAIN-CONTAINING PROTEIN"/>
    <property type="match status" value="1"/>
</dbReference>
<sequence length="150" mass="16683">MSEQDTQKLGSTSEESEAAASLPPSHDSSLDSEALPLTSIGIEEVGPTNVIQFVSDNVLIYTAARYLIEQKYLHITKTSCAAYCLDLMLDDIDGLLEVNQVMENARKIVKFMYKYQDVLDLMRVHTGGRELKRPSTVTSIAIFCITLLSY</sequence>